<evidence type="ECO:0000313" key="1">
    <source>
        <dbReference type="EMBL" id="MCM8557229.1"/>
    </source>
</evidence>
<sequence>MPGSDATLRKVELKMSASGANQAVVKIDGWMRVMANGDTYQFDVEEGYCFDLELVCLGNAGAKATLKYKALKTKLKTKSCSTGKADSSLSVSVKNNESVAYGLVAIKVA</sequence>
<dbReference type="AlphaFoldDB" id="A0A9X2J1Y4"/>
<dbReference type="EMBL" id="JAMSHT010000001">
    <property type="protein sequence ID" value="MCM8557229.1"/>
    <property type="molecule type" value="Genomic_DNA"/>
</dbReference>
<accession>A0A9X2J1Y4</accession>
<name>A0A9X2J1Y4_9SPHN</name>
<evidence type="ECO:0000313" key="2">
    <source>
        <dbReference type="Proteomes" id="UP001155128"/>
    </source>
</evidence>
<reference evidence="1" key="1">
    <citation type="submission" date="2022-06" db="EMBL/GenBank/DDBJ databases">
        <title>Sphingomicrobium sedimins sp. nov., a marine bacterium isolated from tidal flat.</title>
        <authorList>
            <person name="Kim C.-H."/>
            <person name="Yoo Y."/>
            <person name="Kim J.-J."/>
        </authorList>
    </citation>
    <scope>NUCLEOTIDE SEQUENCE</scope>
    <source>
        <strain evidence="1">GRR-S6-50</strain>
    </source>
</reference>
<proteinExistence type="predicted"/>
<comment type="caution">
    <text evidence="1">The sequence shown here is derived from an EMBL/GenBank/DDBJ whole genome shotgun (WGS) entry which is preliminary data.</text>
</comment>
<keyword evidence="2" id="KW-1185">Reference proteome</keyword>
<dbReference type="RefSeq" id="WP_252113122.1">
    <property type="nucleotide sequence ID" value="NZ_JAMSHT010000001.1"/>
</dbReference>
<protein>
    <submittedName>
        <fullName evidence="1">Uncharacterized protein</fullName>
    </submittedName>
</protein>
<dbReference type="Proteomes" id="UP001155128">
    <property type="component" value="Unassembled WGS sequence"/>
</dbReference>
<organism evidence="1 2">
    <name type="scientific">Sphingomicrobium sediminis</name>
    <dbReference type="NCBI Taxonomy" id="2950949"/>
    <lineage>
        <taxon>Bacteria</taxon>
        <taxon>Pseudomonadati</taxon>
        <taxon>Pseudomonadota</taxon>
        <taxon>Alphaproteobacteria</taxon>
        <taxon>Sphingomonadales</taxon>
        <taxon>Sphingomonadaceae</taxon>
        <taxon>Sphingomicrobium</taxon>
    </lineage>
</organism>
<gene>
    <name evidence="1" type="ORF">NDO55_05275</name>
</gene>